<keyword evidence="3" id="KW-0472">Membrane</keyword>
<evidence type="ECO:0000313" key="8">
    <source>
        <dbReference type="EMBL" id="RMX61230.1"/>
    </source>
</evidence>
<feature type="compositionally biased region" description="Polar residues" evidence="4">
    <location>
        <begin position="326"/>
        <end position="335"/>
    </location>
</feature>
<dbReference type="Gene3D" id="2.30.29.30">
    <property type="entry name" value="Pleckstrin-homology domain (PH domain)/Phosphotyrosine-binding domain (PTB)"/>
    <property type="match status" value="1"/>
</dbReference>
<reference evidence="8 9" key="1">
    <citation type="journal article" date="2018" name="Sci. Rep.">
        <title>Comparative analysis of the Pocillopora damicornis genome highlights role of immune system in coral evolution.</title>
        <authorList>
            <person name="Cunning R."/>
            <person name="Bay R.A."/>
            <person name="Gillette P."/>
            <person name="Baker A.C."/>
            <person name="Traylor-Knowles N."/>
        </authorList>
    </citation>
    <scope>NUCLEOTIDE SEQUENCE [LARGE SCALE GENOMIC DNA]</scope>
    <source>
        <strain evidence="8">RSMAS</strain>
        <tissue evidence="8">Whole animal</tissue>
    </source>
</reference>
<proteinExistence type="predicted"/>
<feature type="domain" description="PH" evidence="5">
    <location>
        <begin position="564"/>
        <end position="676"/>
    </location>
</feature>
<evidence type="ECO:0000256" key="2">
    <source>
        <dbReference type="ARBA" id="ARBA00022475"/>
    </source>
</evidence>
<dbReference type="Pfam" id="PF00595">
    <property type="entry name" value="PDZ"/>
    <property type="match status" value="1"/>
</dbReference>
<feature type="region of interest" description="Disordered" evidence="4">
    <location>
        <begin position="272"/>
        <end position="361"/>
    </location>
</feature>
<dbReference type="InterPro" id="IPR001849">
    <property type="entry name" value="PH_domain"/>
</dbReference>
<dbReference type="SUPFAM" id="SSF48425">
    <property type="entry name" value="Sec7 domain"/>
    <property type="match status" value="1"/>
</dbReference>
<evidence type="ECO:0000256" key="4">
    <source>
        <dbReference type="SAM" id="MobiDB-lite"/>
    </source>
</evidence>
<dbReference type="PROSITE" id="PS50106">
    <property type="entry name" value="PDZ"/>
    <property type="match status" value="1"/>
</dbReference>
<dbReference type="EMBL" id="RCHS01000065">
    <property type="protein sequence ID" value="RMX61230.1"/>
    <property type="molecule type" value="Genomic_DNA"/>
</dbReference>
<dbReference type="Proteomes" id="UP000275408">
    <property type="component" value="Unassembled WGS sequence"/>
</dbReference>
<evidence type="ECO:0000256" key="1">
    <source>
        <dbReference type="ARBA" id="ARBA00004236"/>
    </source>
</evidence>
<dbReference type="STRING" id="46731.A0A3M6V5S8"/>
<dbReference type="InterPro" id="IPR001605">
    <property type="entry name" value="PH_dom-spectrin-type"/>
</dbReference>
<comment type="subcellular location">
    <subcellularLocation>
        <location evidence="1">Cell membrane</location>
    </subcellularLocation>
</comment>
<feature type="region of interest" description="Disordered" evidence="4">
    <location>
        <begin position="530"/>
        <end position="554"/>
    </location>
</feature>
<sequence>MAHDRYVELERHPLGGFGFSVIGGVDTHLPPMVCALVHNGSAQLTGKVFAGDVILEVNGQQITQFTTSQVVESIRNTQDNLRIRLRDDPGTRERARPYLRSFSVADPKLAICQARLKRSASAPNHRNRSHTDQLPRRAIAKKEDKNMQKGTSTSTEDVRAVGRMSLIGLEQGVDGIFVRRKDDVVERVITDFPVRVNVPSSRTDKINRPENFKRQSYPNEEHRTSWESLPESCINCGQPVDYSKDIEYKYSMESSQASKYLTCRKCGHVRNYSSGGRSLPGTPYSNHKTLEPSPFGLSTKHNQSPTKLNGNVNYKPGPSLGEKGITSANSKTASSDSKRVLNGGLKNEKGMFENLPGPDSAGRQYNDPLYESPSALAQRLFNLDGFSREEVTPELSKNTTYGKAVAIEYLKFFDFQNETITEALQKFLMAFHLSGETQERERILIPFSKRYQECNNPEYGSEDATHTLVCAIFLLNSDLHGETLHKKMTQAQFIENLSDLCDGKDFPKDLLKAIYQEIKAKPLEGFGFERIPASSPGKRTPTPNGIKGTPGNPFVEIRGSDSDKVYKEGLLYRKVTMSSEGKKTSAWKRKWMPFFATLKGMILFLHKASQSDEVTGPEHTRNCLGVHHSLASRATDYIKRPFVFRFVTSDWREFLFQAKNFRDMNEWIDAINLVAATFSAPPLPAPVGSCKRFQRPVLPFSCTQLSLMKQLEHHETKSKEAEGQLIESLQSKPQNVTGREFEEWQEKHEFLDYEYKRYKMYVNVLRGSKLESKLREKPRGSGRSVESIMLQMKRCSSLGDLDLSSGYKGRNVRESYVMAIYKG</sequence>
<feature type="domain" description="SEC7" evidence="7">
    <location>
        <begin position="330"/>
        <end position="521"/>
    </location>
</feature>
<comment type="caution">
    <text evidence="8">The sequence shown here is derived from an EMBL/GenBank/DDBJ whole genome shotgun (WGS) entry which is preliminary data.</text>
</comment>
<dbReference type="GO" id="GO:0032012">
    <property type="term" value="P:regulation of ARF protein signal transduction"/>
    <property type="evidence" value="ECO:0007669"/>
    <property type="project" value="InterPro"/>
</dbReference>
<dbReference type="InterPro" id="IPR036034">
    <property type="entry name" value="PDZ_sf"/>
</dbReference>
<dbReference type="CDD" id="cd13295">
    <property type="entry name" value="PH_EFA6"/>
    <property type="match status" value="1"/>
</dbReference>
<organism evidence="8 9">
    <name type="scientific">Pocillopora damicornis</name>
    <name type="common">Cauliflower coral</name>
    <name type="synonym">Millepora damicornis</name>
    <dbReference type="NCBI Taxonomy" id="46731"/>
    <lineage>
        <taxon>Eukaryota</taxon>
        <taxon>Metazoa</taxon>
        <taxon>Cnidaria</taxon>
        <taxon>Anthozoa</taxon>
        <taxon>Hexacorallia</taxon>
        <taxon>Scleractinia</taxon>
        <taxon>Astrocoeniina</taxon>
        <taxon>Pocilloporidae</taxon>
        <taxon>Pocillopora</taxon>
    </lineage>
</organism>
<evidence type="ECO:0000259" key="5">
    <source>
        <dbReference type="PROSITE" id="PS50003"/>
    </source>
</evidence>
<accession>A0A3M6V5S8</accession>
<dbReference type="SMART" id="SM00228">
    <property type="entry name" value="PDZ"/>
    <property type="match status" value="1"/>
</dbReference>
<feature type="region of interest" description="Disordered" evidence="4">
    <location>
        <begin position="117"/>
        <end position="157"/>
    </location>
</feature>
<dbReference type="PROSITE" id="PS50190">
    <property type="entry name" value="SEC7"/>
    <property type="match status" value="1"/>
</dbReference>
<dbReference type="Gene3D" id="1.10.1000.11">
    <property type="entry name" value="Arf Nucleotide-binding Site Opener,domain 2"/>
    <property type="match status" value="1"/>
</dbReference>
<dbReference type="Pfam" id="PF01369">
    <property type="entry name" value="Sec7"/>
    <property type="match status" value="1"/>
</dbReference>
<name>A0A3M6V5S8_POCDA</name>
<dbReference type="InterPro" id="IPR000904">
    <property type="entry name" value="Sec7_dom"/>
</dbReference>
<dbReference type="SMART" id="SM00222">
    <property type="entry name" value="Sec7"/>
    <property type="match status" value="1"/>
</dbReference>
<dbReference type="InterPro" id="IPR001478">
    <property type="entry name" value="PDZ"/>
</dbReference>
<dbReference type="CDD" id="cd00171">
    <property type="entry name" value="Sec7"/>
    <property type="match status" value="1"/>
</dbReference>
<dbReference type="PROSITE" id="PS50003">
    <property type="entry name" value="PH_DOMAIN"/>
    <property type="match status" value="1"/>
</dbReference>
<dbReference type="PANTHER" id="PTHR10663">
    <property type="entry name" value="GUANYL-NUCLEOTIDE EXCHANGE FACTOR"/>
    <property type="match status" value="1"/>
</dbReference>
<dbReference type="SUPFAM" id="SSF50729">
    <property type="entry name" value="PH domain-like"/>
    <property type="match status" value="1"/>
</dbReference>
<dbReference type="CDD" id="cd00136">
    <property type="entry name" value="PDZ_canonical"/>
    <property type="match status" value="1"/>
</dbReference>
<dbReference type="InterPro" id="IPR023394">
    <property type="entry name" value="Sec7_C_sf"/>
</dbReference>
<evidence type="ECO:0000259" key="6">
    <source>
        <dbReference type="PROSITE" id="PS50106"/>
    </source>
</evidence>
<dbReference type="OrthoDB" id="2157641at2759"/>
<dbReference type="PANTHER" id="PTHR10663:SF376">
    <property type="entry name" value="PH AND SEC7 DOMAIN-CONTAINING PROTEIN"/>
    <property type="match status" value="1"/>
</dbReference>
<keyword evidence="9" id="KW-1185">Reference proteome</keyword>
<dbReference type="PRINTS" id="PR00683">
    <property type="entry name" value="SPECTRINPH"/>
</dbReference>
<dbReference type="SUPFAM" id="SSF50156">
    <property type="entry name" value="PDZ domain-like"/>
    <property type="match status" value="1"/>
</dbReference>
<dbReference type="InterPro" id="IPR011993">
    <property type="entry name" value="PH-like_dom_sf"/>
</dbReference>
<evidence type="ECO:0000259" key="7">
    <source>
        <dbReference type="PROSITE" id="PS50190"/>
    </source>
</evidence>
<dbReference type="InterPro" id="IPR041681">
    <property type="entry name" value="PH_9"/>
</dbReference>
<dbReference type="InterPro" id="IPR035999">
    <property type="entry name" value="Sec7_dom_sf"/>
</dbReference>
<protein>
    <submittedName>
        <fullName evidence="8">Uncharacterized protein</fullName>
    </submittedName>
</protein>
<dbReference type="GO" id="GO:0005085">
    <property type="term" value="F:guanyl-nucleotide exchange factor activity"/>
    <property type="evidence" value="ECO:0007669"/>
    <property type="project" value="InterPro"/>
</dbReference>
<dbReference type="Pfam" id="PF15410">
    <property type="entry name" value="PH_9"/>
    <property type="match status" value="1"/>
</dbReference>
<feature type="domain" description="PDZ" evidence="6">
    <location>
        <begin position="6"/>
        <end position="89"/>
    </location>
</feature>
<keyword evidence="2" id="KW-1003">Cell membrane</keyword>
<dbReference type="Gene3D" id="2.30.42.10">
    <property type="match status" value="1"/>
</dbReference>
<dbReference type="GO" id="GO:0005886">
    <property type="term" value="C:plasma membrane"/>
    <property type="evidence" value="ECO:0007669"/>
    <property type="project" value="UniProtKB-SubCell"/>
</dbReference>
<evidence type="ECO:0000256" key="3">
    <source>
        <dbReference type="ARBA" id="ARBA00023136"/>
    </source>
</evidence>
<feature type="compositionally biased region" description="Polar residues" evidence="4">
    <location>
        <begin position="299"/>
        <end position="312"/>
    </location>
</feature>
<gene>
    <name evidence="8" type="ORF">pdam_00007359</name>
</gene>
<evidence type="ECO:0000313" key="9">
    <source>
        <dbReference type="Proteomes" id="UP000275408"/>
    </source>
</evidence>
<dbReference type="SMART" id="SM00233">
    <property type="entry name" value="PH"/>
    <property type="match status" value="1"/>
</dbReference>
<dbReference type="GO" id="GO:0005543">
    <property type="term" value="F:phospholipid binding"/>
    <property type="evidence" value="ECO:0007669"/>
    <property type="project" value="InterPro"/>
</dbReference>
<dbReference type="AlphaFoldDB" id="A0A3M6V5S8"/>
<feature type="compositionally biased region" description="Basic and acidic residues" evidence="4">
    <location>
        <begin position="129"/>
        <end position="147"/>
    </location>
</feature>